<evidence type="ECO:0000256" key="4">
    <source>
        <dbReference type="ARBA" id="ARBA00022519"/>
    </source>
</evidence>
<evidence type="ECO:0000256" key="8">
    <source>
        <dbReference type="RuleBase" id="RU003793"/>
    </source>
</evidence>
<proteinExistence type="inferred from homology"/>
<dbReference type="EC" id="3.4.23.43" evidence="9"/>
<dbReference type="PRINTS" id="PR00864">
    <property type="entry name" value="PREPILNPTASE"/>
</dbReference>
<dbReference type="InterPro" id="IPR014032">
    <property type="entry name" value="Peptidase_A24A_bac"/>
</dbReference>
<dbReference type="InterPro" id="IPR050882">
    <property type="entry name" value="Prepilin_peptidase/N-MTase"/>
</dbReference>
<dbReference type="PANTHER" id="PTHR30487:SF0">
    <property type="entry name" value="PREPILIN LEADER PEPTIDASE_N-METHYLTRANSFERASE-RELATED"/>
    <property type="match status" value="1"/>
</dbReference>
<organism evidence="13 14">
    <name type="scientific">Desulfuribacillus alkaliarsenatis</name>
    <dbReference type="NCBI Taxonomy" id="766136"/>
    <lineage>
        <taxon>Bacteria</taxon>
        <taxon>Bacillati</taxon>
        <taxon>Bacillota</taxon>
        <taxon>Desulfuribacillia</taxon>
        <taxon>Desulfuribacillales</taxon>
        <taxon>Desulfuribacillaceae</taxon>
        <taxon>Desulfuribacillus</taxon>
    </lineage>
</organism>
<accession>A0A1E5G6N3</accession>
<keyword evidence="6 10" id="KW-1133">Transmembrane helix</keyword>
<evidence type="ECO:0000313" key="14">
    <source>
        <dbReference type="Proteomes" id="UP000094296"/>
    </source>
</evidence>
<feature type="domain" description="Prepilin type IV endopeptidase peptidase" evidence="11">
    <location>
        <begin position="103"/>
        <end position="207"/>
    </location>
</feature>
<name>A0A1E5G6N3_9FIRM</name>
<keyword evidence="9" id="KW-0489">Methyltransferase</keyword>
<keyword evidence="3" id="KW-1003">Cell membrane</keyword>
<evidence type="ECO:0000256" key="5">
    <source>
        <dbReference type="ARBA" id="ARBA00022692"/>
    </source>
</evidence>
<dbReference type="Proteomes" id="UP000094296">
    <property type="component" value="Unassembled WGS sequence"/>
</dbReference>
<feature type="transmembrane region" description="Helical" evidence="10">
    <location>
        <begin position="191"/>
        <end position="211"/>
    </location>
</feature>
<comment type="catalytic activity">
    <reaction evidence="9">
        <text>Typically cleaves a -Gly-|-Phe- bond to release an N-terminal, basic peptide of 5-8 residues from type IV prepilin, and then N-methylates the new N-terminal amino group, the methyl donor being S-adenosyl-L-methionine.</text>
        <dbReference type="EC" id="3.4.23.43"/>
    </reaction>
</comment>
<keyword evidence="9" id="KW-0808">Transferase</keyword>
<dbReference type="STRING" id="766136.BHF68_01215"/>
<dbReference type="AlphaFoldDB" id="A0A1E5G6N3"/>
<feature type="transmembrane region" description="Helical" evidence="10">
    <location>
        <begin position="100"/>
        <end position="117"/>
    </location>
</feature>
<keyword evidence="14" id="KW-1185">Reference proteome</keyword>
<feature type="transmembrane region" description="Helical" evidence="10">
    <location>
        <begin position="223"/>
        <end position="246"/>
    </location>
</feature>
<feature type="transmembrane region" description="Helical" evidence="10">
    <location>
        <begin position="6"/>
        <end position="26"/>
    </location>
</feature>
<evidence type="ECO:0000313" key="13">
    <source>
        <dbReference type="EMBL" id="OEF98765.1"/>
    </source>
</evidence>
<dbReference type="InterPro" id="IPR010627">
    <property type="entry name" value="Prepilin_pept_A24_N"/>
</dbReference>
<evidence type="ECO:0000259" key="11">
    <source>
        <dbReference type="Pfam" id="PF01478"/>
    </source>
</evidence>
<dbReference type="GO" id="GO:0004190">
    <property type="term" value="F:aspartic-type endopeptidase activity"/>
    <property type="evidence" value="ECO:0007669"/>
    <property type="project" value="UniProtKB-EC"/>
</dbReference>
<feature type="domain" description="Prepilin peptidase A24 N-terminal" evidence="12">
    <location>
        <begin position="10"/>
        <end position="91"/>
    </location>
</feature>
<protein>
    <recommendedName>
        <fullName evidence="9">Prepilin leader peptidase/N-methyltransferase</fullName>
        <ecNumber evidence="9">2.1.1.-</ecNumber>
        <ecNumber evidence="9">3.4.23.43</ecNumber>
    </recommendedName>
</protein>
<reference evidence="13 14" key="1">
    <citation type="submission" date="2016-09" db="EMBL/GenBank/DDBJ databases">
        <title>Draft genome sequence for the type strain of Desulfuribacillus alkaliarsenatis AHT28, an obligately anaerobic, sulfidogenic bacterium isolated from Russian soda lake sediments.</title>
        <authorList>
            <person name="Abin C.A."/>
            <person name="Hollibaugh J.T."/>
        </authorList>
    </citation>
    <scope>NUCLEOTIDE SEQUENCE [LARGE SCALE GENOMIC DNA]</scope>
    <source>
        <strain evidence="13 14">AHT28</strain>
    </source>
</reference>
<evidence type="ECO:0000259" key="12">
    <source>
        <dbReference type="Pfam" id="PF06750"/>
    </source>
</evidence>
<keyword evidence="4" id="KW-0997">Cell inner membrane</keyword>
<dbReference type="GO" id="GO:0008168">
    <property type="term" value="F:methyltransferase activity"/>
    <property type="evidence" value="ECO:0007669"/>
    <property type="project" value="UniProtKB-KW"/>
</dbReference>
<evidence type="ECO:0000256" key="3">
    <source>
        <dbReference type="ARBA" id="ARBA00022475"/>
    </source>
</evidence>
<comment type="caution">
    <text evidence="13">The sequence shown here is derived from an EMBL/GenBank/DDBJ whole genome shotgun (WGS) entry which is preliminary data.</text>
</comment>
<dbReference type="InterPro" id="IPR000045">
    <property type="entry name" value="Prepilin_IV_endopep_pep"/>
</dbReference>
<comment type="similarity">
    <text evidence="2 8">Belongs to the peptidase A24 family.</text>
</comment>
<comment type="subcellular location">
    <subcellularLocation>
        <location evidence="1">Cell inner membrane</location>
        <topology evidence="1">Multi-pass membrane protein</topology>
    </subcellularLocation>
    <subcellularLocation>
        <location evidence="9">Cell membrane</location>
        <topology evidence="9">Multi-pass membrane protein</topology>
    </subcellularLocation>
</comment>
<dbReference type="GO" id="GO:0006465">
    <property type="term" value="P:signal peptide processing"/>
    <property type="evidence" value="ECO:0007669"/>
    <property type="project" value="TreeGrafter"/>
</dbReference>
<dbReference type="PANTHER" id="PTHR30487">
    <property type="entry name" value="TYPE 4 PREPILIN-LIKE PROTEINS LEADER PEPTIDE-PROCESSING ENZYME"/>
    <property type="match status" value="1"/>
</dbReference>
<dbReference type="EMBL" id="MIJE01000001">
    <property type="protein sequence ID" value="OEF98765.1"/>
    <property type="molecule type" value="Genomic_DNA"/>
</dbReference>
<keyword evidence="7 10" id="KW-0472">Membrane</keyword>
<feature type="transmembrane region" description="Helical" evidence="10">
    <location>
        <begin position="129"/>
        <end position="162"/>
    </location>
</feature>
<evidence type="ECO:0000256" key="2">
    <source>
        <dbReference type="ARBA" id="ARBA00005801"/>
    </source>
</evidence>
<evidence type="ECO:0000256" key="7">
    <source>
        <dbReference type="ARBA" id="ARBA00023136"/>
    </source>
</evidence>
<comment type="function">
    <text evidence="9">Plays an essential role in type IV pili and type II pseudopili formation by proteolytically removing the leader sequence from substrate proteins and subsequently monomethylating the alpha-amino group of the newly exposed N-terminal phenylalanine.</text>
</comment>
<keyword evidence="5 9" id="KW-0812">Transmembrane</keyword>
<dbReference type="GO" id="GO:0005886">
    <property type="term" value="C:plasma membrane"/>
    <property type="evidence" value="ECO:0007669"/>
    <property type="project" value="UniProtKB-SubCell"/>
</dbReference>
<gene>
    <name evidence="13" type="ORF">BHF68_01215</name>
</gene>
<keyword evidence="9" id="KW-0645">Protease</keyword>
<dbReference type="Pfam" id="PF01478">
    <property type="entry name" value="Peptidase_A24"/>
    <property type="match status" value="1"/>
</dbReference>
<dbReference type="GO" id="GO:0032259">
    <property type="term" value="P:methylation"/>
    <property type="evidence" value="ECO:0007669"/>
    <property type="project" value="UniProtKB-KW"/>
</dbReference>
<dbReference type="EC" id="2.1.1.-" evidence="9"/>
<dbReference type="Gene3D" id="1.20.120.1220">
    <property type="match status" value="1"/>
</dbReference>
<evidence type="ECO:0000256" key="10">
    <source>
        <dbReference type="SAM" id="Phobius"/>
    </source>
</evidence>
<sequence length="249" mass="27856">MALVYGYIFIIGAVIGSFLNVVIYRLPNEQSVIKPRSYCPFCETTLTWKQLIPVLSYIWQRGKCASCQAQISIRYPLIEVFTGIIFIIIFMITGFSWLTIIYWVLAACFIAIFIIDIEHMIIPDEINLFIFIIGIGTSLLGLTIPIIQALIGSLLGGGILWFLAVASRGGMGGGDIKFAFAIGLFTGWQQMMLLLFIASLIGCVYGLYQIVRYGYQKGKPIPFGPFLVIAAMLVLLWGNTFISYYFSLF</sequence>
<dbReference type="Pfam" id="PF06750">
    <property type="entry name" value="A24_N_bact"/>
    <property type="match status" value="1"/>
</dbReference>
<keyword evidence="9" id="KW-0511">Multifunctional enzyme</keyword>
<feature type="transmembrane region" description="Helical" evidence="10">
    <location>
        <begin position="75"/>
        <end position="94"/>
    </location>
</feature>
<keyword evidence="9" id="KW-0378">Hydrolase</keyword>
<evidence type="ECO:0000256" key="1">
    <source>
        <dbReference type="ARBA" id="ARBA00004429"/>
    </source>
</evidence>
<evidence type="ECO:0000256" key="9">
    <source>
        <dbReference type="RuleBase" id="RU003794"/>
    </source>
</evidence>
<evidence type="ECO:0000256" key="6">
    <source>
        <dbReference type="ARBA" id="ARBA00022989"/>
    </source>
</evidence>